<sequence>MKKVILSLLTIIFVYFTGCVGPAPEPVAPTNELPEADGKLVIEFTDPNLNVTPSITAATGDNVTISLNIKKSPDGGKPRYLEVYVADEPNKRGTRVFDAIKLKNIDDQTKTIEYTISASTGKNYMYFEVLDNNDKRTRKQITVNIASNAQIASWSGIALGAQTNSLGSRLSSSTGDVYRVCDLDSNIRYVDITYAAIGSPVTKPTILSNPRRAVDGLSTTITDSNCAGSSSGGGSATYFVAAPANTDFTGATDASLAALTVSSSNPQEVIVEAGKVYAFLNGRGKKGLIRINSIDSGVSGKVVFDVKVQM</sequence>
<dbReference type="AlphaFoldDB" id="A0A1I5VZK9"/>
<feature type="signal peptide" evidence="1">
    <location>
        <begin position="1"/>
        <end position="22"/>
    </location>
</feature>
<evidence type="ECO:0000313" key="2">
    <source>
        <dbReference type="EMBL" id="SFQ12777.1"/>
    </source>
</evidence>
<accession>A0A1I5VZK9</accession>
<gene>
    <name evidence="2" type="ORF">SAMN04515674_110150</name>
</gene>
<feature type="chain" id="PRO_5011773950" evidence="1">
    <location>
        <begin position="23"/>
        <end position="310"/>
    </location>
</feature>
<protein>
    <submittedName>
        <fullName evidence="2">Uncharacterized protein</fullName>
    </submittedName>
</protein>
<keyword evidence="3" id="KW-1185">Reference proteome</keyword>
<dbReference type="RefSeq" id="WP_092018347.1">
    <property type="nucleotide sequence ID" value="NZ_FOXH01000010.1"/>
</dbReference>
<evidence type="ECO:0000313" key="3">
    <source>
        <dbReference type="Proteomes" id="UP000199306"/>
    </source>
</evidence>
<name>A0A1I5VZK9_9BACT</name>
<proteinExistence type="predicted"/>
<organism evidence="2 3">
    <name type="scientific">Pseudarcicella hirudinis</name>
    <dbReference type="NCBI Taxonomy" id="1079859"/>
    <lineage>
        <taxon>Bacteria</taxon>
        <taxon>Pseudomonadati</taxon>
        <taxon>Bacteroidota</taxon>
        <taxon>Cytophagia</taxon>
        <taxon>Cytophagales</taxon>
        <taxon>Flectobacillaceae</taxon>
        <taxon>Pseudarcicella</taxon>
    </lineage>
</organism>
<dbReference type="OrthoDB" id="935821at2"/>
<reference evidence="2 3" key="1">
    <citation type="submission" date="2016-10" db="EMBL/GenBank/DDBJ databases">
        <authorList>
            <person name="de Groot N.N."/>
        </authorList>
    </citation>
    <scope>NUCLEOTIDE SEQUENCE [LARGE SCALE GENOMIC DNA]</scope>
    <source>
        <strain evidence="3">E92,LMG 26720,CCM 7988</strain>
    </source>
</reference>
<evidence type="ECO:0000256" key="1">
    <source>
        <dbReference type="SAM" id="SignalP"/>
    </source>
</evidence>
<dbReference type="EMBL" id="FOXH01000010">
    <property type="protein sequence ID" value="SFQ12777.1"/>
    <property type="molecule type" value="Genomic_DNA"/>
</dbReference>
<dbReference type="Proteomes" id="UP000199306">
    <property type="component" value="Unassembled WGS sequence"/>
</dbReference>
<keyword evidence="1" id="KW-0732">Signal</keyword>